<keyword evidence="10" id="KW-0807">Transducer</keyword>
<evidence type="ECO:0000256" key="8">
    <source>
        <dbReference type="ARBA" id="ARBA00023170"/>
    </source>
</evidence>
<dbReference type="EMBL" id="CAJFCJ010000010">
    <property type="protein sequence ID" value="CAD5119482.1"/>
    <property type="molecule type" value="Genomic_DNA"/>
</dbReference>
<keyword evidence="5" id="KW-0297">G-protein coupled receptor</keyword>
<evidence type="ECO:0000256" key="9">
    <source>
        <dbReference type="ARBA" id="ARBA00023180"/>
    </source>
</evidence>
<feature type="transmembrane region" description="Helical" evidence="11">
    <location>
        <begin position="240"/>
        <end position="258"/>
    </location>
</feature>
<dbReference type="Proteomes" id="UP000549394">
    <property type="component" value="Unassembled WGS sequence"/>
</dbReference>
<keyword evidence="6 11" id="KW-0472">Membrane</keyword>
<feature type="transmembrane region" description="Helical" evidence="11">
    <location>
        <begin position="25"/>
        <end position="53"/>
    </location>
</feature>
<feature type="transmembrane region" description="Helical" evidence="11">
    <location>
        <begin position="105"/>
        <end position="131"/>
    </location>
</feature>
<dbReference type="Gene3D" id="1.20.1070.10">
    <property type="entry name" value="Rhodopsin 7-helix transmembrane proteins"/>
    <property type="match status" value="1"/>
</dbReference>
<evidence type="ECO:0000256" key="10">
    <source>
        <dbReference type="ARBA" id="ARBA00023224"/>
    </source>
</evidence>
<dbReference type="InterPro" id="IPR000276">
    <property type="entry name" value="GPCR_Rhodpsn"/>
</dbReference>
<evidence type="ECO:0000313" key="13">
    <source>
        <dbReference type="EMBL" id="CAD5119482.1"/>
    </source>
</evidence>
<dbReference type="InterPro" id="IPR017452">
    <property type="entry name" value="GPCR_Rhodpsn_7TM"/>
</dbReference>
<proteinExistence type="predicted"/>
<keyword evidence="8" id="KW-0675">Receptor</keyword>
<gene>
    <name evidence="13" type="ORF">DGYR_LOCUS7720</name>
</gene>
<name>A0A7I8VT60_9ANNE</name>
<dbReference type="Pfam" id="PF00001">
    <property type="entry name" value="7tm_1"/>
    <property type="match status" value="1"/>
</dbReference>
<dbReference type="PROSITE" id="PS50262">
    <property type="entry name" value="G_PROTEIN_RECEP_F1_2"/>
    <property type="match status" value="1"/>
</dbReference>
<keyword evidence="7" id="KW-1015">Disulfide bond</keyword>
<reference evidence="13 14" key="1">
    <citation type="submission" date="2020-08" db="EMBL/GenBank/DDBJ databases">
        <authorList>
            <person name="Hejnol A."/>
        </authorList>
    </citation>
    <scope>NUCLEOTIDE SEQUENCE [LARGE SCALE GENOMIC DNA]</scope>
</reference>
<evidence type="ECO:0000256" key="4">
    <source>
        <dbReference type="ARBA" id="ARBA00022989"/>
    </source>
</evidence>
<evidence type="ECO:0000256" key="3">
    <source>
        <dbReference type="ARBA" id="ARBA00022692"/>
    </source>
</evidence>
<evidence type="ECO:0000259" key="12">
    <source>
        <dbReference type="PROSITE" id="PS50262"/>
    </source>
</evidence>
<sequence length="359" mass="40236">MNSSTIHNGSDTYYSKLEERIALLIYSYIAPITLACLAIIAIGGNSLVICVILSQSALRTLINFLLLNLALADLLFALTVIPGKIIKYLTVLDNSLQMGNAVCKIYTYLTYTITDITITLLIAISFLRLAIVVYTTQTAKYRSFKNISKLTACIWVLISALHTPLVAVATVKSKGNKYAGIVYCGIDDEYINSVLLSLSIGGYFVPAFLITVVYALIAYHLKNETNDNTIDAAKERTRRALKMMVVVVLVFLLSWLPTHLNTILSMKQIYLKSVWFELLRLLCDILAYGNSCVNPFIYNFMSSEFKTAFRNVVCCRCRNNNNSRPSTRTENIQMSPINNERFLDDMEKECLNLAETAVV</sequence>
<keyword evidence="4 11" id="KW-1133">Transmembrane helix</keyword>
<evidence type="ECO:0000256" key="11">
    <source>
        <dbReference type="SAM" id="Phobius"/>
    </source>
</evidence>
<comment type="caution">
    <text evidence="13">The sequence shown here is derived from an EMBL/GenBank/DDBJ whole genome shotgun (WGS) entry which is preliminary data.</text>
</comment>
<dbReference type="PANTHER" id="PTHR45695:SF23">
    <property type="entry name" value="GALANIN-LIKE G-PROTEIN COUPLED RECEPTOR NPR-9"/>
    <property type="match status" value="1"/>
</dbReference>
<evidence type="ECO:0000256" key="7">
    <source>
        <dbReference type="ARBA" id="ARBA00023157"/>
    </source>
</evidence>
<keyword evidence="2" id="KW-1003">Cell membrane</keyword>
<evidence type="ECO:0000256" key="5">
    <source>
        <dbReference type="ARBA" id="ARBA00023040"/>
    </source>
</evidence>
<evidence type="ECO:0000256" key="2">
    <source>
        <dbReference type="ARBA" id="ARBA00022475"/>
    </source>
</evidence>
<feature type="transmembrane region" description="Helical" evidence="11">
    <location>
        <begin position="65"/>
        <end position="85"/>
    </location>
</feature>
<dbReference type="OrthoDB" id="9370401at2759"/>
<dbReference type="PANTHER" id="PTHR45695">
    <property type="entry name" value="LEUCOKININ RECEPTOR-RELATED"/>
    <property type="match status" value="1"/>
</dbReference>
<feature type="domain" description="G-protein coupled receptors family 1 profile" evidence="12">
    <location>
        <begin position="44"/>
        <end position="298"/>
    </location>
</feature>
<dbReference type="GO" id="GO:0004930">
    <property type="term" value="F:G protein-coupled receptor activity"/>
    <property type="evidence" value="ECO:0007669"/>
    <property type="project" value="UniProtKB-KW"/>
</dbReference>
<dbReference type="AlphaFoldDB" id="A0A7I8VT60"/>
<evidence type="ECO:0000256" key="6">
    <source>
        <dbReference type="ARBA" id="ARBA00023136"/>
    </source>
</evidence>
<feature type="transmembrane region" description="Helical" evidence="11">
    <location>
        <begin position="191"/>
        <end position="219"/>
    </location>
</feature>
<dbReference type="SMART" id="SM01381">
    <property type="entry name" value="7TM_GPCR_Srsx"/>
    <property type="match status" value="1"/>
</dbReference>
<evidence type="ECO:0000256" key="1">
    <source>
        <dbReference type="ARBA" id="ARBA00004651"/>
    </source>
</evidence>
<feature type="transmembrane region" description="Helical" evidence="11">
    <location>
        <begin position="278"/>
        <end position="301"/>
    </location>
</feature>
<accession>A0A7I8VT60</accession>
<organism evidence="13 14">
    <name type="scientific">Dimorphilus gyrociliatus</name>
    <dbReference type="NCBI Taxonomy" id="2664684"/>
    <lineage>
        <taxon>Eukaryota</taxon>
        <taxon>Metazoa</taxon>
        <taxon>Spiralia</taxon>
        <taxon>Lophotrochozoa</taxon>
        <taxon>Annelida</taxon>
        <taxon>Polychaeta</taxon>
        <taxon>Polychaeta incertae sedis</taxon>
        <taxon>Dinophilidae</taxon>
        <taxon>Dimorphilus</taxon>
    </lineage>
</organism>
<keyword evidence="3 11" id="KW-0812">Transmembrane</keyword>
<keyword evidence="9" id="KW-0325">Glycoprotein</keyword>
<comment type="subcellular location">
    <subcellularLocation>
        <location evidence="1">Cell membrane</location>
        <topology evidence="1">Multi-pass membrane protein</topology>
    </subcellularLocation>
</comment>
<feature type="transmembrane region" description="Helical" evidence="11">
    <location>
        <begin position="152"/>
        <end position="171"/>
    </location>
</feature>
<evidence type="ECO:0000313" key="14">
    <source>
        <dbReference type="Proteomes" id="UP000549394"/>
    </source>
</evidence>
<protein>
    <recommendedName>
        <fullName evidence="12">G-protein coupled receptors family 1 profile domain-containing protein</fullName>
    </recommendedName>
</protein>
<dbReference type="PRINTS" id="PR00237">
    <property type="entry name" value="GPCRRHODOPSN"/>
</dbReference>
<keyword evidence="14" id="KW-1185">Reference proteome</keyword>
<dbReference type="GO" id="GO:0005886">
    <property type="term" value="C:plasma membrane"/>
    <property type="evidence" value="ECO:0007669"/>
    <property type="project" value="UniProtKB-SubCell"/>
</dbReference>
<dbReference type="SUPFAM" id="SSF81321">
    <property type="entry name" value="Family A G protein-coupled receptor-like"/>
    <property type="match status" value="1"/>
</dbReference>